<keyword evidence="3" id="KW-0274">FAD</keyword>
<name>A0A178LU17_MYCIR</name>
<dbReference type="SUPFAM" id="SSF51905">
    <property type="entry name" value="FAD/NAD(P)-binding domain"/>
    <property type="match status" value="1"/>
</dbReference>
<dbReference type="NCBIfam" id="NF008726">
    <property type="entry name" value="PRK11728.1"/>
    <property type="match status" value="1"/>
</dbReference>
<dbReference type="Gene3D" id="3.30.9.10">
    <property type="entry name" value="D-Amino Acid Oxidase, subunit A, domain 2"/>
    <property type="match status" value="1"/>
</dbReference>
<accession>A0A178LU17</accession>
<keyword evidence="2" id="KW-0285">Flavoprotein</keyword>
<evidence type="ECO:0000256" key="5">
    <source>
        <dbReference type="ARBA" id="ARBA00037941"/>
    </source>
</evidence>
<evidence type="ECO:0000256" key="1">
    <source>
        <dbReference type="ARBA" id="ARBA00001974"/>
    </source>
</evidence>
<evidence type="ECO:0000256" key="2">
    <source>
        <dbReference type="ARBA" id="ARBA00022630"/>
    </source>
</evidence>
<sequence length="418" mass="45230">MSTSTRYAVVGGGIVGLAVARELLHRIEGAHVTVFEKEDAVGRHQTGHNSGVVHAGLYYQPGSLKARLCRRGGHLLREYCSDKGIRYAECGKIVVARNGVEAARLSEIRRRADANGVPGLRMLDIDGIRDIEPHAQGLSGLHSPTTGIVDYPAVARALAVDVVDSGGTVLLNEEVRTISRRTHEVMLGTSRTTEAFDTVITCAGLQSDRVARLSGGEIDPRIVPFFGDYLLLDEAKSGLVNGLIYPVPDPRYPFLGVHLTKHIDGRVSLGPNAFLSLGRETYDRGRWSATDIASAVGFPGFWRFASRNSAAAVREARTVMSKTAFVREAQKYVPAVRVDDVTWGPRGIRAQAMRTDGSLEDDFVIGGADRIIHLRNAPSPGATSSLAIAEYIVGTVVAERLGITAARMMHQQCRTTRP</sequence>
<dbReference type="PANTHER" id="PTHR43104:SF2">
    <property type="entry name" value="L-2-HYDROXYGLUTARATE DEHYDROGENASE, MITOCHONDRIAL"/>
    <property type="match status" value="1"/>
</dbReference>
<comment type="cofactor">
    <cofactor evidence="1">
        <name>FAD</name>
        <dbReference type="ChEBI" id="CHEBI:57692"/>
    </cofactor>
</comment>
<evidence type="ECO:0000313" key="8">
    <source>
        <dbReference type="Proteomes" id="UP000078396"/>
    </source>
</evidence>
<dbReference type="InterPro" id="IPR036188">
    <property type="entry name" value="FAD/NAD-bd_sf"/>
</dbReference>
<reference evidence="7 8" key="1">
    <citation type="submission" date="2016-04" db="EMBL/GenBank/DDBJ databases">
        <title>Draft Genome Sequences of Staphylococcus capitis Strain H36, S. capitis Strain H65, S. cohnii Strain H62, S. hominis Strain H69, Mycobacterium iranicum Strain H39, Plantibacter sp. Strain H53, Pseudomonas oryzihabitans Strain H72, and Microbacterium sp. Strain H83, isolated from residential settings.</title>
        <authorList>
            <person name="Lymperopoulou D."/>
            <person name="Adams R.I."/>
            <person name="Lindow S."/>
            <person name="Coil D.A."/>
            <person name="Jospin G."/>
            <person name="Eisen J.A."/>
        </authorList>
    </citation>
    <scope>NUCLEOTIDE SEQUENCE [LARGE SCALE GENOMIC DNA]</scope>
    <source>
        <strain evidence="7 8">H39</strain>
    </source>
</reference>
<dbReference type="OrthoDB" id="9801699at2"/>
<feature type="domain" description="FAD dependent oxidoreductase" evidence="6">
    <location>
        <begin position="7"/>
        <end position="392"/>
    </location>
</feature>
<dbReference type="GO" id="GO:0047545">
    <property type="term" value="F:(S)-2-hydroxyglutarate dehydrogenase activity"/>
    <property type="evidence" value="ECO:0007669"/>
    <property type="project" value="TreeGrafter"/>
</dbReference>
<comment type="caution">
    <text evidence="7">The sequence shown here is derived from an EMBL/GenBank/DDBJ whole genome shotgun (WGS) entry which is preliminary data.</text>
</comment>
<gene>
    <name evidence="7" type="ORF">A4X20_06295</name>
</gene>
<dbReference type="EMBL" id="LWCS01000032">
    <property type="protein sequence ID" value="OAN36926.1"/>
    <property type="molecule type" value="Genomic_DNA"/>
</dbReference>
<dbReference type="RefSeq" id="WP_064283130.1">
    <property type="nucleotide sequence ID" value="NZ_LWCS01000032.1"/>
</dbReference>
<protein>
    <submittedName>
        <fullName evidence="7">Hydroxyglutarate oxidase</fullName>
    </submittedName>
</protein>
<dbReference type="Pfam" id="PF01266">
    <property type="entry name" value="DAO"/>
    <property type="match status" value="1"/>
</dbReference>
<comment type="similarity">
    <text evidence="5">Belongs to the L2HGDH family.</text>
</comment>
<dbReference type="Proteomes" id="UP000078396">
    <property type="component" value="Unassembled WGS sequence"/>
</dbReference>
<dbReference type="Gene3D" id="3.50.50.60">
    <property type="entry name" value="FAD/NAD(P)-binding domain"/>
    <property type="match status" value="1"/>
</dbReference>
<organism evidence="7 8">
    <name type="scientific">Mycolicibacterium iranicum</name>
    <name type="common">Mycobacterium iranicum</name>
    <dbReference type="NCBI Taxonomy" id="912594"/>
    <lineage>
        <taxon>Bacteria</taxon>
        <taxon>Bacillati</taxon>
        <taxon>Actinomycetota</taxon>
        <taxon>Actinomycetes</taxon>
        <taxon>Mycobacteriales</taxon>
        <taxon>Mycobacteriaceae</taxon>
        <taxon>Mycolicibacterium</taxon>
    </lineage>
</organism>
<evidence type="ECO:0000313" key="7">
    <source>
        <dbReference type="EMBL" id="OAN36926.1"/>
    </source>
</evidence>
<evidence type="ECO:0000256" key="4">
    <source>
        <dbReference type="ARBA" id="ARBA00023002"/>
    </source>
</evidence>
<evidence type="ECO:0000259" key="6">
    <source>
        <dbReference type="Pfam" id="PF01266"/>
    </source>
</evidence>
<evidence type="ECO:0000256" key="3">
    <source>
        <dbReference type="ARBA" id="ARBA00022827"/>
    </source>
</evidence>
<dbReference type="AlphaFoldDB" id="A0A178LU17"/>
<dbReference type="PANTHER" id="PTHR43104">
    <property type="entry name" value="L-2-HYDROXYGLUTARATE DEHYDROGENASE, MITOCHONDRIAL"/>
    <property type="match status" value="1"/>
</dbReference>
<keyword evidence="4" id="KW-0560">Oxidoreductase</keyword>
<dbReference type="InterPro" id="IPR006076">
    <property type="entry name" value="FAD-dep_OxRdtase"/>
</dbReference>
<proteinExistence type="inferred from homology"/>